<evidence type="ECO:0000259" key="9">
    <source>
        <dbReference type="PROSITE" id="PS50151"/>
    </source>
</evidence>
<dbReference type="SUPFAM" id="SSF46600">
    <property type="entry name" value="C-terminal UvrC-binding domain of UvrB"/>
    <property type="match status" value="1"/>
</dbReference>
<dbReference type="GO" id="GO:0003677">
    <property type="term" value="F:DNA binding"/>
    <property type="evidence" value="ECO:0007669"/>
    <property type="project" value="UniProtKB-UniRule"/>
</dbReference>
<reference evidence="12 13" key="1">
    <citation type="submission" date="2017-06" db="EMBL/GenBank/DDBJ databases">
        <authorList>
            <person name="Kim H.J."/>
            <person name="Triplett B.A."/>
        </authorList>
    </citation>
    <scope>NUCLEOTIDE SEQUENCE [LARGE SCALE GENOMIC DNA]</scope>
    <source>
        <strain evidence="12 13">B29T1</strain>
    </source>
</reference>
<dbReference type="SUPFAM" id="SSF82771">
    <property type="entry name" value="GIY-YIG endonuclease"/>
    <property type="match status" value="1"/>
</dbReference>
<keyword evidence="13" id="KW-1185">Reference proteome</keyword>
<keyword evidence="3 7" id="KW-0228">DNA excision</keyword>
<dbReference type="GO" id="GO:0009380">
    <property type="term" value="C:excinuclease repair complex"/>
    <property type="evidence" value="ECO:0007669"/>
    <property type="project" value="InterPro"/>
</dbReference>
<dbReference type="NCBIfam" id="TIGR00194">
    <property type="entry name" value="uvrC"/>
    <property type="match status" value="1"/>
</dbReference>
<dbReference type="GO" id="GO:0009381">
    <property type="term" value="F:excinuclease ABC activity"/>
    <property type="evidence" value="ECO:0007669"/>
    <property type="project" value="UniProtKB-UniRule"/>
</dbReference>
<evidence type="ECO:0000256" key="6">
    <source>
        <dbReference type="ARBA" id="ARBA00023236"/>
    </source>
</evidence>
<dbReference type="InterPro" id="IPR047296">
    <property type="entry name" value="GIY-YIG_UvrC_Cho"/>
</dbReference>
<keyword evidence="5 7" id="KW-0234">DNA repair</keyword>
<dbReference type="InterPro" id="IPR004791">
    <property type="entry name" value="UvrC"/>
</dbReference>
<dbReference type="GO" id="GO:0005737">
    <property type="term" value="C:cytoplasm"/>
    <property type="evidence" value="ECO:0007669"/>
    <property type="project" value="UniProtKB-SubCell"/>
</dbReference>
<dbReference type="InterPro" id="IPR038476">
    <property type="entry name" value="UvrC_RNase_H_dom_sf"/>
</dbReference>
<dbReference type="FunFam" id="3.40.1440.10:FF:000001">
    <property type="entry name" value="UvrABC system protein C"/>
    <property type="match status" value="1"/>
</dbReference>
<dbReference type="NCBIfam" id="NF001824">
    <property type="entry name" value="PRK00558.1-5"/>
    <property type="match status" value="1"/>
</dbReference>
<dbReference type="InterPro" id="IPR001162">
    <property type="entry name" value="UvrC_RNase_H_dom"/>
</dbReference>
<evidence type="ECO:0000256" key="4">
    <source>
        <dbReference type="ARBA" id="ARBA00022881"/>
    </source>
</evidence>
<dbReference type="Pfam" id="PF14520">
    <property type="entry name" value="HHH_5"/>
    <property type="match status" value="1"/>
</dbReference>
<dbReference type="Proteomes" id="UP000197065">
    <property type="component" value="Unassembled WGS sequence"/>
</dbReference>
<evidence type="ECO:0000256" key="8">
    <source>
        <dbReference type="SAM" id="MobiDB-lite"/>
    </source>
</evidence>
<dbReference type="InterPro" id="IPR036876">
    <property type="entry name" value="UVR_dom_sf"/>
</dbReference>
<sequence>MKSCGPPLNGRLRLANNRVMDTPTASPAGAGAAEETAAPLAAPSGIAPLKGAELIRSLVPRLPNAPGVYRMQDERGEVLYVGKAKSLKRRVPAYTKIGVLSARLQRMVALTRSMEFVTTASEVEALLLEANLIKRYRPTFNIVLRDDKSFPYIYLRYDHEWPMIGRQRGAKRAGRDYFGPFASSGAVNETLNALLRAFPLRSCPDSIFNVRSRPCLQYQIKRCSAPCVGRIDKESYAGLVVEVKEFLNGHTKDIQARLQEGMTAAAERMDYEAAAVYRDRLKAIAHVSSRQGINTDAVDDADIVAMHAEHGQACVQVFFYRGGRNYGNRAYYPGHTRDSTDAEVLAAFMAQFYSDRQPARLVLVSHDVAEQELLAEALAIRAGRKVEIAQPRRGDKRQLVEDALKNAREALARRMADTSAQEGLLEALAERIGLEAAPQRVEVYDNSHIQGTNAIGAFIVAGPEGFDRKSYRTFNIKGGLSSEALAEASEPLPASLPTFRAGDDFAMMREVLRRRFGRLIKEDPDRERAGWPDLVIIDGGAGQLGAAHEALDELGVRDVAILGVAKGPDRNAGRERFFMRGREAFSLDPRDPVLYFLQRLRDEAHRFAITTHRGRRAKAIGRSELDAVPGIGAKRKKALLQHFGSARGVSQAGLRDLEQVPGIDKAVARQVYDHFHDSR</sequence>
<protein>
    <recommendedName>
        <fullName evidence="7">UvrABC system protein C</fullName>
        <shortName evidence="7">Protein UvrC</shortName>
    </recommendedName>
    <alternativeName>
        <fullName evidence="7">Excinuclease ABC subunit C</fullName>
    </alternativeName>
</protein>
<dbReference type="SMART" id="SM00278">
    <property type="entry name" value="HhH1"/>
    <property type="match status" value="2"/>
</dbReference>
<evidence type="ECO:0000256" key="2">
    <source>
        <dbReference type="ARBA" id="ARBA00022763"/>
    </source>
</evidence>
<dbReference type="InterPro" id="IPR010994">
    <property type="entry name" value="RuvA_2-like"/>
</dbReference>
<keyword evidence="4 7" id="KW-0267">Excision nuclease</keyword>
<evidence type="ECO:0000256" key="7">
    <source>
        <dbReference type="HAMAP-Rule" id="MF_00203"/>
    </source>
</evidence>
<dbReference type="Pfam" id="PF22920">
    <property type="entry name" value="UvrC_RNaseH"/>
    <property type="match status" value="1"/>
</dbReference>
<evidence type="ECO:0000259" key="10">
    <source>
        <dbReference type="PROSITE" id="PS50164"/>
    </source>
</evidence>
<dbReference type="PANTHER" id="PTHR30562">
    <property type="entry name" value="UVRC/OXIDOREDUCTASE"/>
    <property type="match status" value="1"/>
</dbReference>
<dbReference type="Pfam" id="PF01541">
    <property type="entry name" value="GIY-YIG"/>
    <property type="match status" value="1"/>
</dbReference>
<dbReference type="InterPro" id="IPR003583">
    <property type="entry name" value="Hlx-hairpin-Hlx_DNA-bd_motif"/>
</dbReference>
<evidence type="ECO:0000256" key="5">
    <source>
        <dbReference type="ARBA" id="ARBA00023204"/>
    </source>
</evidence>
<dbReference type="Gene3D" id="3.40.1440.10">
    <property type="entry name" value="GIY-YIG endonuclease"/>
    <property type="match status" value="1"/>
</dbReference>
<evidence type="ECO:0000313" key="12">
    <source>
        <dbReference type="EMBL" id="SNB70392.1"/>
    </source>
</evidence>
<feature type="domain" description="UvrC family homology region profile" evidence="11">
    <location>
        <begin position="303"/>
        <end position="551"/>
    </location>
</feature>
<gene>
    <name evidence="7" type="primary">uvrC</name>
    <name evidence="12" type="ORF">SAMN07250955_107186</name>
</gene>
<keyword evidence="1 7" id="KW-0963">Cytoplasm</keyword>
<comment type="subunit">
    <text evidence="7">Interacts with UvrB in an incision complex.</text>
</comment>
<feature type="domain" description="UVR" evidence="9">
    <location>
        <begin position="252"/>
        <end position="287"/>
    </location>
</feature>
<dbReference type="PROSITE" id="PS50151">
    <property type="entry name" value="UVR"/>
    <property type="match status" value="1"/>
</dbReference>
<dbReference type="AlphaFoldDB" id="A0A212RDZ5"/>
<dbReference type="PANTHER" id="PTHR30562:SF1">
    <property type="entry name" value="UVRABC SYSTEM PROTEIN C"/>
    <property type="match status" value="1"/>
</dbReference>
<evidence type="ECO:0000313" key="13">
    <source>
        <dbReference type="Proteomes" id="UP000197065"/>
    </source>
</evidence>
<dbReference type="InterPro" id="IPR001943">
    <property type="entry name" value="UVR_dom"/>
</dbReference>
<dbReference type="InterPro" id="IPR035901">
    <property type="entry name" value="GIY-YIG_endonuc_sf"/>
</dbReference>
<dbReference type="Gene3D" id="3.30.420.340">
    <property type="entry name" value="UvrC, RNAse H endonuclease domain"/>
    <property type="match status" value="1"/>
</dbReference>
<accession>A0A212RDZ5</accession>
<dbReference type="PROSITE" id="PS50165">
    <property type="entry name" value="UVRC"/>
    <property type="match status" value="1"/>
</dbReference>
<dbReference type="SMART" id="SM00465">
    <property type="entry name" value="GIYc"/>
    <property type="match status" value="1"/>
</dbReference>
<keyword evidence="2 7" id="KW-0227">DNA damage</keyword>
<evidence type="ECO:0000256" key="3">
    <source>
        <dbReference type="ARBA" id="ARBA00022769"/>
    </source>
</evidence>
<proteinExistence type="inferred from homology"/>
<dbReference type="PROSITE" id="PS50164">
    <property type="entry name" value="GIY_YIG"/>
    <property type="match status" value="1"/>
</dbReference>
<dbReference type="HAMAP" id="MF_00203">
    <property type="entry name" value="UvrC"/>
    <property type="match status" value="1"/>
</dbReference>
<dbReference type="CDD" id="cd10434">
    <property type="entry name" value="GIY-YIG_UvrC_Cho"/>
    <property type="match status" value="1"/>
</dbReference>
<comment type="similarity">
    <text evidence="7">Belongs to the UvrC family.</text>
</comment>
<dbReference type="InterPro" id="IPR000305">
    <property type="entry name" value="GIY-YIG_endonuc"/>
</dbReference>
<evidence type="ECO:0000259" key="11">
    <source>
        <dbReference type="PROSITE" id="PS50165"/>
    </source>
</evidence>
<comment type="subcellular location">
    <subcellularLocation>
        <location evidence="7">Cytoplasm</location>
    </subcellularLocation>
</comment>
<comment type="function">
    <text evidence="7">The UvrABC repair system catalyzes the recognition and processing of DNA lesions. UvrC both incises the 5' and 3' sides of the lesion. The N-terminal half is responsible for the 3' incision and the C-terminal half is responsible for the 5' incision.</text>
</comment>
<dbReference type="SUPFAM" id="SSF47781">
    <property type="entry name" value="RuvA domain 2-like"/>
    <property type="match status" value="1"/>
</dbReference>
<keyword evidence="6 7" id="KW-0742">SOS response</keyword>
<dbReference type="InterPro" id="IPR050066">
    <property type="entry name" value="UvrABC_protein_C"/>
</dbReference>
<name>A0A212RDZ5_9PROT</name>
<dbReference type="Pfam" id="PF08459">
    <property type="entry name" value="UvrC_RNaseH_dom"/>
    <property type="match status" value="1"/>
</dbReference>
<feature type="region of interest" description="Disordered" evidence="8">
    <location>
        <begin position="1"/>
        <end position="34"/>
    </location>
</feature>
<feature type="compositionally biased region" description="Low complexity" evidence="8">
    <location>
        <begin position="23"/>
        <end position="34"/>
    </location>
</feature>
<dbReference type="Gene3D" id="1.10.150.20">
    <property type="entry name" value="5' to 3' exonuclease, C-terminal subdomain"/>
    <property type="match status" value="1"/>
</dbReference>
<dbReference type="EMBL" id="FYEH01000007">
    <property type="protein sequence ID" value="SNB70392.1"/>
    <property type="molecule type" value="Genomic_DNA"/>
</dbReference>
<dbReference type="Pfam" id="PF02151">
    <property type="entry name" value="UVR"/>
    <property type="match status" value="1"/>
</dbReference>
<evidence type="ECO:0000256" key="1">
    <source>
        <dbReference type="ARBA" id="ARBA00022490"/>
    </source>
</evidence>
<organism evidence="12 13">
    <name type="scientific">Arboricoccus pini</name>
    <dbReference type="NCBI Taxonomy" id="1963835"/>
    <lineage>
        <taxon>Bacteria</taxon>
        <taxon>Pseudomonadati</taxon>
        <taxon>Pseudomonadota</taxon>
        <taxon>Alphaproteobacteria</taxon>
        <taxon>Geminicoccales</taxon>
        <taxon>Geminicoccaceae</taxon>
        <taxon>Arboricoccus</taxon>
    </lineage>
</organism>
<feature type="domain" description="GIY-YIG" evidence="10">
    <location>
        <begin position="64"/>
        <end position="142"/>
    </location>
</feature>
<dbReference type="GO" id="GO:0006289">
    <property type="term" value="P:nucleotide-excision repair"/>
    <property type="evidence" value="ECO:0007669"/>
    <property type="project" value="UniProtKB-UniRule"/>
</dbReference>
<dbReference type="GO" id="GO:0009432">
    <property type="term" value="P:SOS response"/>
    <property type="evidence" value="ECO:0007669"/>
    <property type="project" value="UniProtKB-UniRule"/>
</dbReference>